<gene>
    <name evidence="3" type="primary">Z013I05_13</name>
</gene>
<accession>Q7XBD5</accession>
<dbReference type="PANTHER" id="PTHR42785">
    <property type="entry name" value="DNA TOPOISOMERASE, TYPE IA, CORE"/>
    <property type="match status" value="1"/>
</dbReference>
<keyword evidence="1" id="KW-0413">Isomerase</keyword>
<dbReference type="GO" id="GO:0006265">
    <property type="term" value="P:DNA topological change"/>
    <property type="evidence" value="ECO:0007669"/>
    <property type="project" value="InterPro"/>
</dbReference>
<dbReference type="InterPro" id="IPR013497">
    <property type="entry name" value="Topo_IA_cen"/>
</dbReference>
<dbReference type="Gene3D" id="1.10.460.10">
    <property type="entry name" value="Topoisomerase I, domain 2"/>
    <property type="match status" value="1"/>
</dbReference>
<dbReference type="PROSITE" id="PS52039">
    <property type="entry name" value="TOPO_IA_2"/>
    <property type="match status" value="1"/>
</dbReference>
<dbReference type="InterPro" id="IPR023405">
    <property type="entry name" value="Topo_IA_core_domain"/>
</dbReference>
<dbReference type="Pfam" id="PF01131">
    <property type="entry name" value="Topoisom_bac"/>
    <property type="match status" value="1"/>
</dbReference>
<reference evidence="3" key="2">
    <citation type="journal article" date="2004" name="Proc. Natl. Acad. Sci. U.S.A.">
        <title>Pattern of diversity in the genomic region near the maize domestication gene tb1.</title>
        <authorList>
            <person name="Clark R.M."/>
            <person name="Linton E."/>
            <person name="Messing J."/>
            <person name="Doebley J.F."/>
        </authorList>
    </citation>
    <scope>NUCLEOTIDE SEQUENCE</scope>
</reference>
<protein>
    <submittedName>
        <fullName evidence="3">Putative retroelement</fullName>
    </submittedName>
</protein>
<dbReference type="SUPFAM" id="SSF56712">
    <property type="entry name" value="Prokaryotic type I DNA topoisomerase"/>
    <property type="match status" value="1"/>
</dbReference>
<name>Q7XBD5_MAIZE</name>
<sequence length="197" mass="21838">MSCWPNTAGFKLTKQSGYSHAQSWQAVSTSRPPSATRFMGMQQSLGIQPTQLGKDAPVAGAARRVSAQRKMIEVESVAAADKQEIREVKDLVFPVNVHLGQHFTKPPPRYSEGALIKKLEERGIGRPSTYASIMKVLLLYDQVTGDVICHGEKNFLQDGRKSFPSGHNSRSREATVDLFLKSAEYLDCAVHHIDDLR</sequence>
<reference evidence="3" key="1">
    <citation type="journal article" date="2004" name="Genome Res.">
        <title>Gene loss and movement in the maize genome.</title>
        <authorList>
            <person name="Lai J."/>
            <person name="Ma J."/>
            <person name="Swigonova Z."/>
            <person name="Ramakrishna W."/>
            <person name="Linton E."/>
            <person name="Llaca V."/>
            <person name="Tanyolac B."/>
            <person name="Park Y.J."/>
            <person name="Jeong O.Y."/>
            <person name="Bennetzen J.L."/>
            <person name="Messing J."/>
        </authorList>
    </citation>
    <scope>NUCLEOTIDE SEQUENCE</scope>
</reference>
<proteinExistence type="predicted"/>
<dbReference type="AlphaFoldDB" id="Q7XBD5"/>
<dbReference type="InterPro" id="IPR000380">
    <property type="entry name" value="Topo_IA"/>
</dbReference>
<evidence type="ECO:0000313" key="3">
    <source>
        <dbReference type="EMBL" id="AAP94589.1"/>
    </source>
</evidence>
<dbReference type="GO" id="GO:0003917">
    <property type="term" value="F:DNA topoisomerase type I (single strand cut, ATP-independent) activity"/>
    <property type="evidence" value="ECO:0007669"/>
    <property type="project" value="InterPro"/>
</dbReference>
<feature type="domain" description="Topo IA-type catalytic" evidence="2">
    <location>
        <begin position="1"/>
        <end position="197"/>
    </location>
</feature>
<evidence type="ECO:0000259" key="2">
    <source>
        <dbReference type="PROSITE" id="PS52039"/>
    </source>
</evidence>
<dbReference type="GO" id="GO:0003677">
    <property type="term" value="F:DNA binding"/>
    <property type="evidence" value="ECO:0007669"/>
    <property type="project" value="InterPro"/>
</dbReference>
<dbReference type="InterPro" id="IPR013824">
    <property type="entry name" value="Topo_IA_cen_sub1"/>
</dbReference>
<dbReference type="EMBL" id="AY325816">
    <property type="protein sequence ID" value="AAP94589.1"/>
    <property type="molecule type" value="Genomic_DNA"/>
</dbReference>
<organism evidence="3">
    <name type="scientific">Zea mays</name>
    <name type="common">Maize</name>
    <dbReference type="NCBI Taxonomy" id="4577"/>
    <lineage>
        <taxon>Eukaryota</taxon>
        <taxon>Viridiplantae</taxon>
        <taxon>Streptophyta</taxon>
        <taxon>Embryophyta</taxon>
        <taxon>Tracheophyta</taxon>
        <taxon>Spermatophyta</taxon>
        <taxon>Magnoliopsida</taxon>
        <taxon>Liliopsida</taxon>
        <taxon>Poales</taxon>
        <taxon>Poaceae</taxon>
        <taxon>PACMAD clade</taxon>
        <taxon>Panicoideae</taxon>
        <taxon>Andropogonodae</taxon>
        <taxon>Andropogoneae</taxon>
        <taxon>Tripsacinae</taxon>
        <taxon>Zea</taxon>
    </lineage>
</organism>
<dbReference type="PANTHER" id="PTHR42785:SF1">
    <property type="entry name" value="DNA TOPOISOMERASE"/>
    <property type="match status" value="1"/>
</dbReference>
<evidence type="ECO:0000256" key="1">
    <source>
        <dbReference type="ARBA" id="ARBA00023235"/>
    </source>
</evidence>